<dbReference type="OrthoDB" id="2093493at2759"/>
<dbReference type="STRING" id="1229662.W3XAR6"/>
<dbReference type="RefSeq" id="XP_007834005.1">
    <property type="nucleotide sequence ID" value="XM_007835814.1"/>
</dbReference>
<gene>
    <name evidence="1" type="ORF">PFICI_07233</name>
</gene>
<dbReference type="InterPro" id="IPR016813">
    <property type="entry name" value="NADH_Ub_cplx-1_21kDa"/>
</dbReference>
<keyword evidence="1" id="KW-0830">Ubiquinone</keyword>
<organism evidence="1 2">
    <name type="scientific">Pestalotiopsis fici (strain W106-1 / CGMCC3.15140)</name>
    <dbReference type="NCBI Taxonomy" id="1229662"/>
    <lineage>
        <taxon>Eukaryota</taxon>
        <taxon>Fungi</taxon>
        <taxon>Dikarya</taxon>
        <taxon>Ascomycota</taxon>
        <taxon>Pezizomycotina</taxon>
        <taxon>Sordariomycetes</taxon>
        <taxon>Xylariomycetidae</taxon>
        <taxon>Amphisphaeriales</taxon>
        <taxon>Sporocadaceae</taxon>
        <taxon>Pestalotiopsis</taxon>
    </lineage>
</organism>
<dbReference type="GeneID" id="19272246"/>
<name>W3XAR6_PESFW</name>
<sequence length="198" mass="21158">MASKAVAKAAGGVMSVSQKQTLQSTGIWDRIRRVLAVDPNRSSGVPLNPYYRNPNPGSNDPLAYDDPVTIPAGDIADNPYWKRDARRNYPKLSFVNQADAVALLGVGSAASPKQELIGEAGEQALVAAKSEGVEGGLAKFFEAKGPATAQELLVNGLPPLPSGQALKKDGSGLWEAKQYELVEEQTYPDDAYPCRVFK</sequence>
<protein>
    <submittedName>
        <fullName evidence="1">NADH-ubiquinone oxidoreductase subunit A</fullName>
    </submittedName>
</protein>
<dbReference type="OMA" id="GYPCRTF"/>
<evidence type="ECO:0000313" key="2">
    <source>
        <dbReference type="Proteomes" id="UP000030651"/>
    </source>
</evidence>
<keyword evidence="2" id="KW-1185">Reference proteome</keyword>
<dbReference type="Proteomes" id="UP000030651">
    <property type="component" value="Unassembled WGS sequence"/>
</dbReference>
<dbReference type="CDD" id="cd22849">
    <property type="entry name" value="NuzM"/>
    <property type="match status" value="1"/>
</dbReference>
<dbReference type="PANTHER" id="PTHR37325:SF1">
    <property type="entry name" value="OXIDOREDUCTASE 21 KDA SUBUNIT, PUTATIVE (AFU_ORTHOLOGUE AFUA_4G05910)-RELATED"/>
    <property type="match status" value="1"/>
</dbReference>
<dbReference type="KEGG" id="pfy:PFICI_07233"/>
<accession>W3XAR6</accession>
<dbReference type="EMBL" id="KI912112">
    <property type="protein sequence ID" value="ETS82231.1"/>
    <property type="molecule type" value="Genomic_DNA"/>
</dbReference>
<dbReference type="PIRSF" id="PIRSF022976">
    <property type="entry name" value="NADH_Oxi_21kDa"/>
    <property type="match status" value="1"/>
</dbReference>
<dbReference type="AlphaFoldDB" id="W3XAR6"/>
<evidence type="ECO:0000313" key="1">
    <source>
        <dbReference type="EMBL" id="ETS82231.1"/>
    </source>
</evidence>
<proteinExistence type="predicted"/>
<dbReference type="InParanoid" id="W3XAR6"/>
<dbReference type="eggNOG" id="ENOG502S2AU">
    <property type="taxonomic scope" value="Eukaryota"/>
</dbReference>
<dbReference type="PANTHER" id="PTHR37325">
    <property type="entry name" value="OXIDOREDUCTASE 21 KDA SUBUNIT, PUTATIVE (AFU_ORTHOLOGUE AFUA_4G05910)-RELATED"/>
    <property type="match status" value="1"/>
</dbReference>
<dbReference type="HOGENOM" id="CLU_081626_0_0_1"/>
<reference evidence="2" key="1">
    <citation type="journal article" date="2015" name="BMC Genomics">
        <title>Genomic and transcriptomic analysis of the endophytic fungus Pestalotiopsis fici reveals its lifestyle and high potential for synthesis of natural products.</title>
        <authorList>
            <person name="Wang X."/>
            <person name="Zhang X."/>
            <person name="Liu L."/>
            <person name="Xiang M."/>
            <person name="Wang W."/>
            <person name="Sun X."/>
            <person name="Che Y."/>
            <person name="Guo L."/>
            <person name="Liu G."/>
            <person name="Guo L."/>
            <person name="Wang C."/>
            <person name="Yin W.B."/>
            <person name="Stadler M."/>
            <person name="Zhang X."/>
            <person name="Liu X."/>
        </authorList>
    </citation>
    <scope>NUCLEOTIDE SEQUENCE [LARGE SCALE GENOMIC DNA]</scope>
    <source>
        <strain evidence="2">W106-1 / CGMCC3.15140</strain>
    </source>
</reference>